<dbReference type="OrthoDB" id="2654870at2"/>
<evidence type="ECO:0000256" key="1">
    <source>
        <dbReference type="SAM" id="Phobius"/>
    </source>
</evidence>
<keyword evidence="1" id="KW-0472">Membrane</keyword>
<sequence>MNTALIVSLLLGLAAFACFNMMFNVRFFSGTLRYLLDIADTLAEHLGRYNTKRYVDRIKKERIVVPKENVYAKYNRLIEGLILDFNMPFTLESFTSILCILFVIVTMGVVLFMNNITLAVVVTISIFIFLLTFFVMQSRSIKAERLEHIMDAEDLICPLARDGVLVAIKKVMESDEYIHPQIRPFFQQFIDNCENNGYSFRQAILLLNRQLGPKFDNFTKKAIVFEYNERKGMADIFLDIVDENAVLREINMKKDRIFRKMNRDFMLKTAIIIAFFLYALTVKDFREFMIFQSSGKFINTVLISVICLSFARTQVLQGNLGVGGGKK</sequence>
<feature type="transmembrane region" description="Helical" evidence="1">
    <location>
        <begin position="265"/>
        <end position="282"/>
    </location>
</feature>
<dbReference type="AlphaFoldDB" id="A0A1X7M0A1"/>
<evidence type="ECO:0000313" key="2">
    <source>
        <dbReference type="EMBL" id="SMG59501.1"/>
    </source>
</evidence>
<evidence type="ECO:0008006" key="4">
    <source>
        <dbReference type="Google" id="ProtNLM"/>
    </source>
</evidence>
<feature type="transmembrane region" description="Helical" evidence="1">
    <location>
        <begin position="94"/>
        <end position="112"/>
    </location>
</feature>
<keyword evidence="1" id="KW-1133">Transmembrane helix</keyword>
<dbReference type="RefSeq" id="WP_085499114.1">
    <property type="nucleotide sequence ID" value="NZ_FXAZ01000013.1"/>
</dbReference>
<proteinExistence type="predicted"/>
<feature type="transmembrane region" description="Helical" evidence="1">
    <location>
        <begin position="288"/>
        <end position="311"/>
    </location>
</feature>
<keyword evidence="3" id="KW-1185">Reference proteome</keyword>
<dbReference type="EMBL" id="FXAZ01000013">
    <property type="protein sequence ID" value="SMG59501.1"/>
    <property type="molecule type" value="Genomic_DNA"/>
</dbReference>
<accession>A0A1X7M0A1</accession>
<feature type="transmembrane region" description="Helical" evidence="1">
    <location>
        <begin position="118"/>
        <end position="136"/>
    </location>
</feature>
<dbReference type="STRING" id="1852522.SAMN06295960_4957"/>
<organism evidence="2 3">
    <name type="scientific">Paenibacillus aquistagni</name>
    <dbReference type="NCBI Taxonomy" id="1852522"/>
    <lineage>
        <taxon>Bacteria</taxon>
        <taxon>Bacillati</taxon>
        <taxon>Bacillota</taxon>
        <taxon>Bacilli</taxon>
        <taxon>Bacillales</taxon>
        <taxon>Paenibacillaceae</taxon>
        <taxon>Paenibacillus</taxon>
    </lineage>
</organism>
<name>A0A1X7M0A1_9BACL</name>
<gene>
    <name evidence="2" type="ORF">SAMN06295960_4957</name>
</gene>
<evidence type="ECO:0000313" key="3">
    <source>
        <dbReference type="Proteomes" id="UP000193834"/>
    </source>
</evidence>
<dbReference type="Proteomes" id="UP000193834">
    <property type="component" value="Unassembled WGS sequence"/>
</dbReference>
<protein>
    <recommendedName>
        <fullName evidence="4">Flp pilus assembly protein TadB</fullName>
    </recommendedName>
</protein>
<reference evidence="2 3" key="1">
    <citation type="submission" date="2017-04" db="EMBL/GenBank/DDBJ databases">
        <authorList>
            <person name="Afonso C.L."/>
            <person name="Miller P.J."/>
            <person name="Scott M.A."/>
            <person name="Spackman E."/>
            <person name="Goraichik I."/>
            <person name="Dimitrov K.M."/>
            <person name="Suarez D.L."/>
            <person name="Swayne D.E."/>
        </authorList>
    </citation>
    <scope>NUCLEOTIDE SEQUENCE [LARGE SCALE GENOMIC DNA]</scope>
    <source>
        <strain evidence="2 3">11</strain>
    </source>
</reference>
<feature type="transmembrane region" description="Helical" evidence="1">
    <location>
        <begin position="6"/>
        <end position="25"/>
    </location>
</feature>
<keyword evidence="1" id="KW-0812">Transmembrane</keyword>